<evidence type="ECO:0000313" key="4">
    <source>
        <dbReference type="Proteomes" id="UP000292082"/>
    </source>
</evidence>
<dbReference type="STRING" id="114155.A0A4Q9PJR9"/>
<evidence type="ECO:0000313" key="3">
    <source>
        <dbReference type="EMBL" id="TBU54336.1"/>
    </source>
</evidence>
<proteinExistence type="predicted"/>
<evidence type="ECO:0000313" key="2">
    <source>
        <dbReference type="EMBL" id="TBU24374.1"/>
    </source>
</evidence>
<reference evidence="3 4" key="1">
    <citation type="submission" date="2019-01" db="EMBL/GenBank/DDBJ databases">
        <title>Draft genome sequences of three monokaryotic isolates of the white-rot basidiomycete fungus Dichomitus squalens.</title>
        <authorList>
            <consortium name="DOE Joint Genome Institute"/>
            <person name="Lopez S.C."/>
            <person name="Andreopoulos B."/>
            <person name="Pangilinan J."/>
            <person name="Lipzen A."/>
            <person name="Riley R."/>
            <person name="Ahrendt S."/>
            <person name="Ng V."/>
            <person name="Barry K."/>
            <person name="Daum C."/>
            <person name="Grigoriev I.V."/>
            <person name="Hilden K.S."/>
            <person name="Makela M.R."/>
            <person name="de Vries R.P."/>
        </authorList>
    </citation>
    <scope>NUCLEOTIDE SEQUENCE [LARGE SCALE GENOMIC DNA]</scope>
    <source>
        <strain evidence="3 4">CBS 464.89</strain>
        <strain evidence="2">OM18370.1</strain>
    </source>
</reference>
<name>A0A4Q9PJR9_9APHY</name>
<dbReference type="OrthoDB" id="3184410at2759"/>
<sequence>MATRQNKKRKGRGNAPPRERTVTTLTDGPDGPFLPPPPVVSMTVVDDHSLSPPFPINVSTPIPGSQPPPGLSASSYPLQPFSSPFPYYAHMSPHATGPTFQPPVHLSNPQLYPSTPVPPSISLQVLPPGKNDLEILEKLKETIKNNQHELFRPIPQPAALASVYLGPRSSSSAAYVPPHPEQAHAAS</sequence>
<dbReference type="EMBL" id="ML145191">
    <property type="protein sequence ID" value="TBU54336.1"/>
    <property type="molecule type" value="Genomic_DNA"/>
</dbReference>
<dbReference type="EMBL" id="ML143481">
    <property type="protein sequence ID" value="TBU24374.1"/>
    <property type="molecule type" value="Genomic_DNA"/>
</dbReference>
<accession>A0A4Q9PJR9</accession>
<protein>
    <submittedName>
        <fullName evidence="3">Uncharacterized protein</fullName>
    </submittedName>
</protein>
<dbReference type="Proteomes" id="UP000292957">
    <property type="component" value="Unassembled WGS sequence"/>
</dbReference>
<feature type="region of interest" description="Disordered" evidence="1">
    <location>
        <begin position="92"/>
        <end position="115"/>
    </location>
</feature>
<organism evidence="3 4">
    <name type="scientific">Dichomitus squalens</name>
    <dbReference type="NCBI Taxonomy" id="114155"/>
    <lineage>
        <taxon>Eukaryota</taxon>
        <taxon>Fungi</taxon>
        <taxon>Dikarya</taxon>
        <taxon>Basidiomycota</taxon>
        <taxon>Agaricomycotina</taxon>
        <taxon>Agaricomycetes</taxon>
        <taxon>Polyporales</taxon>
        <taxon>Polyporaceae</taxon>
        <taxon>Dichomitus</taxon>
    </lineage>
</organism>
<feature type="compositionally biased region" description="Basic residues" evidence="1">
    <location>
        <begin position="1"/>
        <end position="12"/>
    </location>
</feature>
<evidence type="ECO:0000256" key="1">
    <source>
        <dbReference type="SAM" id="MobiDB-lite"/>
    </source>
</evidence>
<dbReference type="Proteomes" id="UP000292082">
    <property type="component" value="Unassembled WGS sequence"/>
</dbReference>
<gene>
    <name evidence="3" type="ORF">BD310DRAFT_770621</name>
    <name evidence="2" type="ORF">BD311DRAFT_608580</name>
</gene>
<keyword evidence="4" id="KW-1185">Reference proteome</keyword>
<dbReference type="OMA" id="QHEFFRA"/>
<feature type="region of interest" description="Disordered" evidence="1">
    <location>
        <begin position="1"/>
        <end position="76"/>
    </location>
</feature>
<feature type="non-terminal residue" evidence="3">
    <location>
        <position position="187"/>
    </location>
</feature>
<dbReference type="AlphaFoldDB" id="A0A4Q9PJR9"/>